<sequence length="221" mass="23285">MAHVVITGANRGVGLELARQFAARGDQVTAVCRSVSDSLKALDVEIVDGVDMTDDASVARLASALKGRAIDILVNNAGVFLDRNDLEHADLDAIATEFDVNALGPLRVSRALLPMMGEGGKIAIISSIRGSLDDTASGGSYGYRMSKAAANMAGRTLSVELAPRGIAVILLHPGYVATDMTSHQGPVPTHKAAAGIIERIDALDMEMTGTFWHAEGRHLPW</sequence>
<dbReference type="SUPFAM" id="SSF51735">
    <property type="entry name" value="NAD(P)-binding Rossmann-fold domains"/>
    <property type="match status" value="1"/>
</dbReference>
<gene>
    <name evidence="2" type="ORF">HW532_01040</name>
</gene>
<dbReference type="PRINTS" id="PR00081">
    <property type="entry name" value="GDHRDH"/>
</dbReference>
<reference evidence="2 3" key="1">
    <citation type="submission" date="2020-06" db="EMBL/GenBank/DDBJ databases">
        <title>Genome sequence of 2 isolates from Red Sea Mangroves.</title>
        <authorList>
            <person name="Sefrji F."/>
            <person name="Michoud G."/>
            <person name="Merlino G."/>
            <person name="Daffonchio D."/>
        </authorList>
    </citation>
    <scope>NUCLEOTIDE SEQUENCE [LARGE SCALE GENOMIC DNA]</scope>
    <source>
        <strain evidence="2 3">R1DC25</strain>
    </source>
</reference>
<evidence type="ECO:0000313" key="3">
    <source>
        <dbReference type="Proteomes" id="UP000593594"/>
    </source>
</evidence>
<dbReference type="KEGG" id="kmn:HW532_01040"/>
<dbReference type="AlphaFoldDB" id="A0A7S8HAH7"/>
<evidence type="ECO:0000256" key="1">
    <source>
        <dbReference type="RuleBase" id="RU000363"/>
    </source>
</evidence>
<dbReference type="Gene3D" id="3.40.50.720">
    <property type="entry name" value="NAD(P)-binding Rossmann-like Domain"/>
    <property type="match status" value="1"/>
</dbReference>
<protein>
    <submittedName>
        <fullName evidence="2">SDR family oxidoreductase</fullName>
    </submittedName>
</protein>
<dbReference type="Proteomes" id="UP000593594">
    <property type="component" value="Chromosome"/>
</dbReference>
<accession>A0A7S8HAH7</accession>
<dbReference type="GO" id="GO:0016616">
    <property type="term" value="F:oxidoreductase activity, acting on the CH-OH group of donors, NAD or NADP as acceptor"/>
    <property type="evidence" value="ECO:0007669"/>
    <property type="project" value="TreeGrafter"/>
</dbReference>
<dbReference type="InterPro" id="IPR036291">
    <property type="entry name" value="NAD(P)-bd_dom_sf"/>
</dbReference>
<organism evidence="2 3">
    <name type="scientific">Kaustia mangrovi</name>
    <dbReference type="NCBI Taxonomy" id="2593653"/>
    <lineage>
        <taxon>Bacteria</taxon>
        <taxon>Pseudomonadati</taxon>
        <taxon>Pseudomonadota</taxon>
        <taxon>Alphaproteobacteria</taxon>
        <taxon>Hyphomicrobiales</taxon>
        <taxon>Parvibaculaceae</taxon>
        <taxon>Kaustia</taxon>
    </lineage>
</organism>
<dbReference type="InterPro" id="IPR052184">
    <property type="entry name" value="SDR_enzymes"/>
</dbReference>
<dbReference type="RefSeq" id="WP_213162662.1">
    <property type="nucleotide sequence ID" value="NZ_CP058214.1"/>
</dbReference>
<dbReference type="PANTHER" id="PTHR45458">
    <property type="entry name" value="SHORT-CHAIN DEHYDROGENASE/REDUCTASE SDR"/>
    <property type="match status" value="1"/>
</dbReference>
<dbReference type="EMBL" id="CP058214">
    <property type="protein sequence ID" value="QPC41444.1"/>
    <property type="molecule type" value="Genomic_DNA"/>
</dbReference>
<dbReference type="InterPro" id="IPR002347">
    <property type="entry name" value="SDR_fam"/>
</dbReference>
<keyword evidence="3" id="KW-1185">Reference proteome</keyword>
<dbReference type="PANTHER" id="PTHR45458:SF1">
    <property type="entry name" value="SHORT CHAIN DEHYDROGENASE"/>
    <property type="match status" value="1"/>
</dbReference>
<name>A0A7S8HAH7_9HYPH</name>
<dbReference type="CDD" id="cd05325">
    <property type="entry name" value="carb_red_sniffer_like_SDR_c"/>
    <property type="match status" value="1"/>
</dbReference>
<evidence type="ECO:0000313" key="2">
    <source>
        <dbReference type="EMBL" id="QPC41444.1"/>
    </source>
</evidence>
<dbReference type="PRINTS" id="PR00080">
    <property type="entry name" value="SDRFAMILY"/>
</dbReference>
<dbReference type="Pfam" id="PF00106">
    <property type="entry name" value="adh_short"/>
    <property type="match status" value="1"/>
</dbReference>
<proteinExistence type="inferred from homology"/>
<comment type="similarity">
    <text evidence="1">Belongs to the short-chain dehydrogenases/reductases (SDR) family.</text>
</comment>